<dbReference type="Proteomes" id="UP001500908">
    <property type="component" value="Unassembled WGS sequence"/>
</dbReference>
<evidence type="ECO:0000256" key="4">
    <source>
        <dbReference type="ARBA" id="ARBA00022989"/>
    </source>
</evidence>
<dbReference type="EMBL" id="BAABDD010000030">
    <property type="protein sequence ID" value="GAA3760056.1"/>
    <property type="molecule type" value="Genomic_DNA"/>
</dbReference>
<keyword evidence="9" id="KW-1185">Reference proteome</keyword>
<comment type="subcellular location">
    <subcellularLocation>
        <location evidence="1">Cell membrane</location>
    </subcellularLocation>
</comment>
<evidence type="ECO:0000313" key="8">
    <source>
        <dbReference type="EMBL" id="GAA3760056.1"/>
    </source>
</evidence>
<evidence type="ECO:0000256" key="2">
    <source>
        <dbReference type="ARBA" id="ARBA00022475"/>
    </source>
</evidence>
<evidence type="ECO:0000256" key="1">
    <source>
        <dbReference type="ARBA" id="ARBA00004236"/>
    </source>
</evidence>
<comment type="caution">
    <text evidence="8">The sequence shown here is derived from an EMBL/GenBank/DDBJ whole genome shotgun (WGS) entry which is preliminary data.</text>
</comment>
<feature type="transmembrane region" description="Helical" evidence="6">
    <location>
        <begin position="7"/>
        <end position="27"/>
    </location>
</feature>
<evidence type="ECO:0000256" key="5">
    <source>
        <dbReference type="ARBA" id="ARBA00023136"/>
    </source>
</evidence>
<accession>A0ABP7GBP2</accession>
<evidence type="ECO:0000256" key="6">
    <source>
        <dbReference type="SAM" id="Phobius"/>
    </source>
</evidence>
<feature type="domain" description="PDGLE" evidence="7">
    <location>
        <begin position="6"/>
        <end position="96"/>
    </location>
</feature>
<name>A0ABP7GBP2_9ACTN</name>
<dbReference type="Pfam" id="PF13190">
    <property type="entry name" value="PDGLE"/>
    <property type="match status" value="1"/>
</dbReference>
<feature type="transmembrane region" description="Helical" evidence="6">
    <location>
        <begin position="69"/>
        <end position="94"/>
    </location>
</feature>
<reference evidence="9" key="1">
    <citation type="journal article" date="2019" name="Int. J. Syst. Evol. Microbiol.">
        <title>The Global Catalogue of Microorganisms (GCM) 10K type strain sequencing project: providing services to taxonomists for standard genome sequencing and annotation.</title>
        <authorList>
            <consortium name="The Broad Institute Genomics Platform"/>
            <consortium name="The Broad Institute Genome Sequencing Center for Infectious Disease"/>
            <person name="Wu L."/>
            <person name="Ma J."/>
        </authorList>
    </citation>
    <scope>NUCLEOTIDE SEQUENCE [LARGE SCALE GENOMIC DNA]</scope>
    <source>
        <strain evidence="9">JCM 17137</strain>
    </source>
</reference>
<dbReference type="InterPro" id="IPR025937">
    <property type="entry name" value="PDGLE_dom"/>
</dbReference>
<dbReference type="RefSeq" id="WP_344975379.1">
    <property type="nucleotide sequence ID" value="NZ_BAABDD010000030.1"/>
</dbReference>
<sequence>MREGIRPFVIVGLLVTLVLAGGVSYYASTAPDGLTRVAQDLGFMSSEQEHALGDSPLADYGTAGVGPAWLSGAIAGVTGVVVTFAIAGGLFLLVRRRTGGSGGAATAEGSGAPARDE</sequence>
<gene>
    <name evidence="8" type="ORF">GCM10022402_42480</name>
</gene>
<keyword evidence="2" id="KW-1003">Cell membrane</keyword>
<evidence type="ECO:0000259" key="7">
    <source>
        <dbReference type="Pfam" id="PF13190"/>
    </source>
</evidence>
<evidence type="ECO:0000256" key="3">
    <source>
        <dbReference type="ARBA" id="ARBA00022692"/>
    </source>
</evidence>
<keyword evidence="3 6" id="KW-0812">Transmembrane</keyword>
<organism evidence="8 9">
    <name type="scientific">Salinactinospora qingdaonensis</name>
    <dbReference type="NCBI Taxonomy" id="702744"/>
    <lineage>
        <taxon>Bacteria</taxon>
        <taxon>Bacillati</taxon>
        <taxon>Actinomycetota</taxon>
        <taxon>Actinomycetes</taxon>
        <taxon>Streptosporangiales</taxon>
        <taxon>Nocardiopsidaceae</taxon>
        <taxon>Salinactinospora</taxon>
    </lineage>
</organism>
<protein>
    <recommendedName>
        <fullName evidence="7">PDGLE domain-containing protein</fullName>
    </recommendedName>
</protein>
<keyword evidence="4 6" id="KW-1133">Transmembrane helix</keyword>
<proteinExistence type="predicted"/>
<keyword evidence="5 6" id="KW-0472">Membrane</keyword>
<evidence type="ECO:0000313" key="9">
    <source>
        <dbReference type="Proteomes" id="UP001500908"/>
    </source>
</evidence>